<dbReference type="Proteomes" id="UP000248410">
    <property type="component" value="Chromosome"/>
</dbReference>
<dbReference type="KEGG" id="asul:DFR86_04780"/>
<keyword evidence="2" id="KW-1185">Reference proteome</keyword>
<gene>
    <name evidence="1" type="ORF">DFR86_04780</name>
</gene>
<dbReference type="Pfam" id="PF06314">
    <property type="entry name" value="ADC"/>
    <property type="match status" value="1"/>
</dbReference>
<dbReference type="EMBL" id="CP029288">
    <property type="protein sequence ID" value="AWR96941.1"/>
    <property type="molecule type" value="Genomic_DNA"/>
</dbReference>
<dbReference type="GO" id="GO:0016829">
    <property type="term" value="F:lyase activity"/>
    <property type="evidence" value="ECO:0007669"/>
    <property type="project" value="InterPro"/>
</dbReference>
<dbReference type="InterPro" id="IPR023375">
    <property type="entry name" value="ADC_dom_sf"/>
</dbReference>
<evidence type="ECO:0000313" key="2">
    <source>
        <dbReference type="Proteomes" id="UP000248410"/>
    </source>
</evidence>
<proteinExistence type="predicted"/>
<name>A0A2U9ILP7_9CREN</name>
<dbReference type="AlphaFoldDB" id="A0A2U9ILP7"/>
<sequence length="269" mass="31393">MQNDFTLPLTKSGRSQLVYPPPWHYAVTYISAHVKFDKDSTKELLPSFLTSDGEGWIYIADFISTSDYNWDFMYLDPDLVQYMEGAIGLKVQFEGKNYLYFPFMWVDKDWALVRGLLDGYPKKFAKISMTKFHSLLPKYSKPEKDSIIGGYVVRYGGVIFRLQLQLKEKTELLPIRDFGPVLNIRKFPSRGEGEDEIYEVTSRIRDQSDYGEIWKGDAKIELGGYVNDEVNVLNIEEVRNGYFYTAYFRVSETRLLKKLVLRKERINSL</sequence>
<reference evidence="1 2" key="1">
    <citation type="submission" date="2018-05" db="EMBL/GenBank/DDBJ databases">
        <title>Complete Genome Sequences of Extremely Thermoacidophilic, Metal-Mobilizing Type-Strain Members of the Archaeal Family Sulfolobaceae: Acidianus brierleyi DSM-1651T, Acidianus sulfidivorans DSM-18786T, Metallosphaera hakonensis DSM-7519T, and Metallosphaera prunae DSM-10039T.</title>
        <authorList>
            <person name="Counts J.A."/>
            <person name="Kelly R.M."/>
        </authorList>
    </citation>
    <scope>NUCLEOTIDE SEQUENCE [LARGE SCALE GENOMIC DNA]</scope>
    <source>
        <strain evidence="1 2">JP7</strain>
    </source>
</reference>
<protein>
    <submittedName>
        <fullName evidence="1">Acetoacetate decarboxylase</fullName>
    </submittedName>
</protein>
<organism evidence="1 2">
    <name type="scientific">Acidianus sulfidivorans JP7</name>
    <dbReference type="NCBI Taxonomy" id="619593"/>
    <lineage>
        <taxon>Archaea</taxon>
        <taxon>Thermoproteota</taxon>
        <taxon>Thermoprotei</taxon>
        <taxon>Sulfolobales</taxon>
        <taxon>Sulfolobaceae</taxon>
        <taxon>Acidianus</taxon>
    </lineage>
</organism>
<accession>A0A2U9ILP7</accession>
<dbReference type="Gene3D" id="2.40.400.10">
    <property type="entry name" value="Acetoacetate decarboxylase-like"/>
    <property type="match status" value="1"/>
</dbReference>
<evidence type="ECO:0000313" key="1">
    <source>
        <dbReference type="EMBL" id="AWR96941.1"/>
    </source>
</evidence>
<dbReference type="GeneID" id="36837259"/>
<dbReference type="RefSeq" id="WP_110379831.1">
    <property type="nucleotide sequence ID" value="NZ_CP029288.2"/>
</dbReference>
<dbReference type="OrthoDB" id="371950at2157"/>
<dbReference type="InterPro" id="IPR010451">
    <property type="entry name" value="Acetoacetate_decarboxylase"/>
</dbReference>
<dbReference type="SUPFAM" id="SSF160104">
    <property type="entry name" value="Acetoacetate decarboxylase-like"/>
    <property type="match status" value="1"/>
</dbReference>